<comment type="caution">
    <text evidence="2">The sequence shown here is derived from an EMBL/GenBank/DDBJ whole genome shotgun (WGS) entry which is preliminary data.</text>
</comment>
<dbReference type="AlphaFoldDB" id="A0A0F9UUQ1"/>
<evidence type="ECO:0000313" key="2">
    <source>
        <dbReference type="EMBL" id="KKN96775.1"/>
    </source>
</evidence>
<protein>
    <submittedName>
        <fullName evidence="2">Uncharacterized protein</fullName>
    </submittedName>
</protein>
<name>A0A0F9UUQ1_9ZZZZ</name>
<accession>A0A0F9UUQ1</accession>
<proteinExistence type="predicted"/>
<organism evidence="2">
    <name type="scientific">marine sediment metagenome</name>
    <dbReference type="NCBI Taxonomy" id="412755"/>
    <lineage>
        <taxon>unclassified sequences</taxon>
        <taxon>metagenomes</taxon>
        <taxon>ecological metagenomes</taxon>
    </lineage>
</organism>
<evidence type="ECO:0000256" key="1">
    <source>
        <dbReference type="SAM" id="MobiDB-lite"/>
    </source>
</evidence>
<gene>
    <name evidence="2" type="ORF">LCGC14_0164190</name>
</gene>
<sequence length="97" mass="11233">MVPPIHLNDSGPRVAHWIFCPRCGWQTPKPNSACANTCCGNDLHYADLSQADLDEMERDGLTVKELVDRYWQKRRDAQPKPKKLPDEDPYDWKPPEE</sequence>
<feature type="region of interest" description="Disordered" evidence="1">
    <location>
        <begin position="72"/>
        <end position="97"/>
    </location>
</feature>
<reference evidence="2" key="1">
    <citation type="journal article" date="2015" name="Nature">
        <title>Complex archaea that bridge the gap between prokaryotes and eukaryotes.</title>
        <authorList>
            <person name="Spang A."/>
            <person name="Saw J.H."/>
            <person name="Jorgensen S.L."/>
            <person name="Zaremba-Niedzwiedzka K."/>
            <person name="Martijn J."/>
            <person name="Lind A.E."/>
            <person name="van Eijk R."/>
            <person name="Schleper C."/>
            <person name="Guy L."/>
            <person name="Ettema T.J."/>
        </authorList>
    </citation>
    <scope>NUCLEOTIDE SEQUENCE</scope>
</reference>
<dbReference type="EMBL" id="LAZR01000062">
    <property type="protein sequence ID" value="KKN96775.1"/>
    <property type="molecule type" value="Genomic_DNA"/>
</dbReference>